<evidence type="ECO:0000313" key="14">
    <source>
        <dbReference type="Proteomes" id="UP000663992"/>
    </source>
</evidence>
<dbReference type="Pfam" id="PF02913">
    <property type="entry name" value="FAD-oxidase_C"/>
    <property type="match status" value="1"/>
</dbReference>
<dbReference type="Gene3D" id="3.30.70.2190">
    <property type="match status" value="1"/>
</dbReference>
<dbReference type="Gene3D" id="3.30.465.10">
    <property type="match status" value="1"/>
</dbReference>
<name>A0ABS3CUC0_9ALTE</name>
<keyword evidence="8" id="KW-0408">Iron</keyword>
<dbReference type="Gene3D" id="3.30.43.10">
    <property type="entry name" value="Uridine Diphospho-n-acetylenolpyruvylglucosamine Reductase, domain 2"/>
    <property type="match status" value="1"/>
</dbReference>
<dbReference type="SUPFAM" id="SSF55103">
    <property type="entry name" value="FAD-linked oxidases, C-terminal domain"/>
    <property type="match status" value="1"/>
</dbReference>
<evidence type="ECO:0000256" key="10">
    <source>
        <dbReference type="ARBA" id="ARBA00038897"/>
    </source>
</evidence>
<comment type="similarity">
    <text evidence="2">Belongs to the FAD-binding oxidoreductase/transferase type 4 family.</text>
</comment>
<dbReference type="InterPro" id="IPR016171">
    <property type="entry name" value="Vanillyl_alc_oxidase_C-sub2"/>
</dbReference>
<dbReference type="Pfam" id="PF01565">
    <property type="entry name" value="FAD_binding_4"/>
    <property type="match status" value="1"/>
</dbReference>
<dbReference type="Gene3D" id="1.10.45.10">
    <property type="entry name" value="Vanillyl-alcohol Oxidase, Chain A, domain 4"/>
    <property type="match status" value="1"/>
</dbReference>
<evidence type="ECO:0000256" key="1">
    <source>
        <dbReference type="ARBA" id="ARBA00001974"/>
    </source>
</evidence>
<feature type="domain" description="4Fe-4S ferredoxin-type" evidence="11">
    <location>
        <begin position="538"/>
        <end position="569"/>
    </location>
</feature>
<dbReference type="InterPro" id="IPR016167">
    <property type="entry name" value="FAD-bd_PCMH_sub1"/>
</dbReference>
<dbReference type="InterPro" id="IPR009051">
    <property type="entry name" value="Helical_ferredxn"/>
</dbReference>
<sequence>MQQDPVNKADFQRFVDEIQTFLAAANMYSDLPRRLAYAGDASFYRLIPKLVVNIDTLEQLTRLVACANTHKVALTFRAAGTSLSGQAVTDSVLVLLSEHWRGAKVLDEGKKIWLQPGVIGAHANQLLKPLGRKIGPDPASIDSCKIGGIAANNASGMCCGVKQNSYHTVADIHVVLADGSRLDTADSTSVQAFVAKRPQLLDGLSELAQKVKSNPVLSEKIRHKYRLKNTTGYGINALLDFDQPLEILKHLMIGSEGTLGFIADITYHTVVDEAFRATGLFVFADIRACCEAVQLMASAPVSAVELMDARALRSVAEKPAMPAGMVALKDNAAALLIEVAGEDEAMLTAHLQAVSGILAGFDSSMLAQVPFSQEPARNQALWAIRKGTFPAVGAVRPAGTTVIIEDVAFPVTQLAEGVEKLQALLVRFDYQEAIIFGHALEGNLHFVFTQSFNQPSEVQRYGEFMQAVGELVAVEFGGSLKAEHGTGRNMAPFVKLEWGEDAYRLMQDIKALFDPSGVLNPGVIINHDVNAHLKDLKPIPSVDTELDKCIECGFCEAVCPSRELSLTPRQRIALHRQIQDGDSALTGVEKAQLKEAYQYLAVDTCAATGLCAMRCPVGINTGDFIKSLRAEQPTGKWLAGMAAEHFAAAGVVARFALNASKVTHNVLGDSATAALFRGLNKVTAGAVPTWYPAWPGGAKGSDIPQHPDARAVVYFPTCANRMFDADSHAEDRRPLPEVMASVLAKAGYRVLIPDNLQQLCCGMPWDSKGHQALAKQKRQQSAEALLQLAKEQELPIVVDASPCALQFSQDGLNVQETAQFLHQYVLPNLHIRKQQQPVMLHVTCSSKRLHAEQQLVELARACAEDVVIPKDIQCCGFAGDKGFFTPELNASALKGLKQQIPSGCHQGVSNSRTCEIGLSQHSGIPYQSILYLLDKVSERQVETP</sequence>
<dbReference type="PROSITE" id="PS51379">
    <property type="entry name" value="4FE4S_FER_2"/>
    <property type="match status" value="1"/>
</dbReference>
<evidence type="ECO:0000256" key="9">
    <source>
        <dbReference type="ARBA" id="ARBA00023014"/>
    </source>
</evidence>
<dbReference type="Proteomes" id="UP000663992">
    <property type="component" value="Unassembled WGS sequence"/>
</dbReference>
<dbReference type="Pfam" id="PF13183">
    <property type="entry name" value="Fer4_8"/>
    <property type="match status" value="1"/>
</dbReference>
<comment type="cofactor">
    <cofactor evidence="1">
        <name>FAD</name>
        <dbReference type="ChEBI" id="CHEBI:57692"/>
    </cofactor>
</comment>
<dbReference type="InterPro" id="IPR017900">
    <property type="entry name" value="4Fe4S_Fe_S_CS"/>
</dbReference>
<protein>
    <recommendedName>
        <fullName evidence="10">D-lactate dehydrogenase (cytochrome)</fullName>
        <ecNumber evidence="10">1.1.2.4</ecNumber>
    </recommendedName>
</protein>
<dbReference type="Pfam" id="PF02754">
    <property type="entry name" value="CCG"/>
    <property type="match status" value="2"/>
</dbReference>
<dbReference type="PROSITE" id="PS00198">
    <property type="entry name" value="4FE4S_FER_1"/>
    <property type="match status" value="1"/>
</dbReference>
<evidence type="ECO:0000256" key="3">
    <source>
        <dbReference type="ARBA" id="ARBA00022630"/>
    </source>
</evidence>
<evidence type="ECO:0000256" key="4">
    <source>
        <dbReference type="ARBA" id="ARBA00022723"/>
    </source>
</evidence>
<evidence type="ECO:0000256" key="5">
    <source>
        <dbReference type="ARBA" id="ARBA00022827"/>
    </source>
</evidence>
<dbReference type="InterPro" id="IPR004113">
    <property type="entry name" value="FAD-bd_oxidored_4_C"/>
</dbReference>
<dbReference type="EMBL" id="JAFKCS010000008">
    <property type="protein sequence ID" value="MBN7820200.1"/>
    <property type="molecule type" value="Genomic_DNA"/>
</dbReference>
<gene>
    <name evidence="13" type="ORF">J0A65_10020</name>
</gene>
<evidence type="ECO:0000256" key="8">
    <source>
        <dbReference type="ARBA" id="ARBA00023004"/>
    </source>
</evidence>
<dbReference type="PROSITE" id="PS51387">
    <property type="entry name" value="FAD_PCMH"/>
    <property type="match status" value="1"/>
</dbReference>
<dbReference type="SUPFAM" id="SSF56176">
    <property type="entry name" value="FAD-binding/transporter-associated domain-like"/>
    <property type="match status" value="1"/>
</dbReference>
<dbReference type="EC" id="1.1.2.4" evidence="10"/>
<keyword evidence="7" id="KW-0560">Oxidoreductase</keyword>
<evidence type="ECO:0000259" key="11">
    <source>
        <dbReference type="PROSITE" id="PS51379"/>
    </source>
</evidence>
<keyword evidence="9" id="KW-0411">Iron-sulfur</keyword>
<keyword evidence="6" id="KW-0809">Transit peptide</keyword>
<dbReference type="InterPro" id="IPR036318">
    <property type="entry name" value="FAD-bd_PCMH-like_sf"/>
</dbReference>
<dbReference type="Gene3D" id="1.10.1060.10">
    <property type="entry name" value="Alpha-helical ferredoxin"/>
    <property type="match status" value="1"/>
</dbReference>
<dbReference type="PANTHER" id="PTHR11748:SF111">
    <property type="entry name" value="D-LACTATE DEHYDROGENASE, MITOCHONDRIAL-RELATED"/>
    <property type="match status" value="1"/>
</dbReference>
<feature type="domain" description="FAD-binding PCMH-type" evidence="12">
    <location>
        <begin position="44"/>
        <end position="272"/>
    </location>
</feature>
<keyword evidence="3" id="KW-0285">Flavoprotein</keyword>
<evidence type="ECO:0000256" key="2">
    <source>
        <dbReference type="ARBA" id="ARBA00008000"/>
    </source>
</evidence>
<comment type="caution">
    <text evidence="13">The sequence shown here is derived from an EMBL/GenBank/DDBJ whole genome shotgun (WGS) entry which is preliminary data.</text>
</comment>
<dbReference type="PANTHER" id="PTHR11748">
    <property type="entry name" value="D-LACTATE DEHYDROGENASE"/>
    <property type="match status" value="1"/>
</dbReference>
<dbReference type="InterPro" id="IPR016164">
    <property type="entry name" value="FAD-linked_Oxase-like_C"/>
</dbReference>
<evidence type="ECO:0000259" key="12">
    <source>
        <dbReference type="PROSITE" id="PS51387"/>
    </source>
</evidence>
<organism evidence="13 14">
    <name type="scientific">Bowmanella yangjiangensis</name>
    <dbReference type="NCBI Taxonomy" id="2811230"/>
    <lineage>
        <taxon>Bacteria</taxon>
        <taxon>Pseudomonadati</taxon>
        <taxon>Pseudomonadota</taxon>
        <taxon>Gammaproteobacteria</taxon>
        <taxon>Alteromonadales</taxon>
        <taxon>Alteromonadaceae</taxon>
        <taxon>Bowmanella</taxon>
    </lineage>
</organism>
<dbReference type="SUPFAM" id="SSF46548">
    <property type="entry name" value="alpha-helical ferredoxin"/>
    <property type="match status" value="1"/>
</dbReference>
<proteinExistence type="inferred from homology"/>
<dbReference type="InterPro" id="IPR016169">
    <property type="entry name" value="FAD-bd_PCMH_sub2"/>
</dbReference>
<keyword evidence="4" id="KW-0479">Metal-binding</keyword>
<evidence type="ECO:0000313" key="13">
    <source>
        <dbReference type="EMBL" id="MBN7820200.1"/>
    </source>
</evidence>
<dbReference type="InterPro" id="IPR016166">
    <property type="entry name" value="FAD-bd_PCMH"/>
</dbReference>
<accession>A0ABS3CUC0</accession>
<dbReference type="InterPro" id="IPR004017">
    <property type="entry name" value="Cys_rich_dom"/>
</dbReference>
<evidence type="ECO:0000256" key="6">
    <source>
        <dbReference type="ARBA" id="ARBA00022946"/>
    </source>
</evidence>
<keyword evidence="5" id="KW-0274">FAD</keyword>
<reference evidence="13 14" key="1">
    <citation type="submission" date="2021-03" db="EMBL/GenBank/DDBJ databases">
        <title>novel species isolated from a fishpond in China.</title>
        <authorList>
            <person name="Lu H."/>
            <person name="Cai Z."/>
        </authorList>
    </citation>
    <scope>NUCLEOTIDE SEQUENCE [LARGE SCALE GENOMIC DNA]</scope>
    <source>
        <strain evidence="13 14">Y57</strain>
    </source>
</reference>
<dbReference type="InterPro" id="IPR017896">
    <property type="entry name" value="4Fe4S_Fe-S-bd"/>
</dbReference>
<dbReference type="Gene3D" id="3.30.70.2740">
    <property type="match status" value="1"/>
</dbReference>
<keyword evidence="14" id="KW-1185">Reference proteome</keyword>
<evidence type="ECO:0000256" key="7">
    <source>
        <dbReference type="ARBA" id="ARBA00023002"/>
    </source>
</evidence>
<dbReference type="InterPro" id="IPR006094">
    <property type="entry name" value="Oxid_FAD_bind_N"/>
</dbReference>